<dbReference type="RefSeq" id="WP_310054236.1">
    <property type="nucleotide sequence ID" value="NZ_JAVDVW010000002.1"/>
</dbReference>
<gene>
    <name evidence="6" type="ORF">J2X04_002190</name>
</gene>
<keyword evidence="1" id="KW-0805">Transcription regulation</keyword>
<sequence>MARTYTLKRRAEQQAETRQRIVEAAVALHGEIGPAFTTFSLIAERAGVQRNTFYSHFPDERSLLLACSARSLERDPLPDAATWRDIGDRAERLTAGLSALYAWYGRNADLAGCVLRDAESHPLVREIVELRWGPFLAAYDEVLGGGFASAPRALLRLALGFFTWRSLVRDSALAPDEAVRTMVAALTATPRVIGPALIRPSTR</sequence>
<name>A0ABU1VQP4_9GAMM</name>
<evidence type="ECO:0000256" key="3">
    <source>
        <dbReference type="ARBA" id="ARBA00023163"/>
    </source>
</evidence>
<comment type="caution">
    <text evidence="6">The sequence shown here is derived from an EMBL/GenBank/DDBJ whole genome shotgun (WGS) entry which is preliminary data.</text>
</comment>
<evidence type="ECO:0000313" key="7">
    <source>
        <dbReference type="Proteomes" id="UP001267878"/>
    </source>
</evidence>
<dbReference type="Proteomes" id="UP001267878">
    <property type="component" value="Unassembled WGS sequence"/>
</dbReference>
<protein>
    <submittedName>
        <fullName evidence="6">AcrR family transcriptional regulator</fullName>
    </submittedName>
</protein>
<accession>A0ABU1VQP4</accession>
<keyword evidence="3" id="KW-0804">Transcription</keyword>
<dbReference type="PROSITE" id="PS50977">
    <property type="entry name" value="HTH_TETR_2"/>
    <property type="match status" value="1"/>
</dbReference>
<feature type="DNA-binding region" description="H-T-H motif" evidence="4">
    <location>
        <begin position="38"/>
        <end position="57"/>
    </location>
</feature>
<dbReference type="PANTHER" id="PTHR30055">
    <property type="entry name" value="HTH-TYPE TRANSCRIPTIONAL REGULATOR RUTR"/>
    <property type="match status" value="1"/>
</dbReference>
<proteinExistence type="predicted"/>
<dbReference type="SUPFAM" id="SSF46689">
    <property type="entry name" value="Homeodomain-like"/>
    <property type="match status" value="1"/>
</dbReference>
<reference evidence="6 7" key="1">
    <citation type="submission" date="2023-07" db="EMBL/GenBank/DDBJ databases">
        <title>Sorghum-associated microbial communities from plants grown in Nebraska, USA.</title>
        <authorList>
            <person name="Schachtman D."/>
        </authorList>
    </citation>
    <scope>NUCLEOTIDE SEQUENCE [LARGE SCALE GENOMIC DNA]</scope>
    <source>
        <strain evidence="6 7">BE187</strain>
    </source>
</reference>
<keyword evidence="7" id="KW-1185">Reference proteome</keyword>
<feature type="domain" description="HTH tetR-type" evidence="5">
    <location>
        <begin position="15"/>
        <end position="75"/>
    </location>
</feature>
<organism evidence="6 7">
    <name type="scientific">Agrilutibacter niabensis</name>
    <dbReference type="NCBI Taxonomy" id="380628"/>
    <lineage>
        <taxon>Bacteria</taxon>
        <taxon>Pseudomonadati</taxon>
        <taxon>Pseudomonadota</taxon>
        <taxon>Gammaproteobacteria</taxon>
        <taxon>Lysobacterales</taxon>
        <taxon>Lysobacteraceae</taxon>
        <taxon>Agrilutibacter</taxon>
    </lineage>
</organism>
<dbReference type="InterPro" id="IPR001647">
    <property type="entry name" value="HTH_TetR"/>
</dbReference>
<dbReference type="Pfam" id="PF00440">
    <property type="entry name" value="TetR_N"/>
    <property type="match status" value="1"/>
</dbReference>
<evidence type="ECO:0000256" key="4">
    <source>
        <dbReference type="PROSITE-ProRule" id="PRU00335"/>
    </source>
</evidence>
<evidence type="ECO:0000259" key="5">
    <source>
        <dbReference type="PROSITE" id="PS50977"/>
    </source>
</evidence>
<dbReference type="InterPro" id="IPR009057">
    <property type="entry name" value="Homeodomain-like_sf"/>
</dbReference>
<evidence type="ECO:0000313" key="6">
    <source>
        <dbReference type="EMBL" id="MDR7099809.1"/>
    </source>
</evidence>
<dbReference type="Gene3D" id="1.10.357.10">
    <property type="entry name" value="Tetracycline Repressor, domain 2"/>
    <property type="match status" value="1"/>
</dbReference>
<evidence type="ECO:0000256" key="1">
    <source>
        <dbReference type="ARBA" id="ARBA00023015"/>
    </source>
</evidence>
<keyword evidence="2 4" id="KW-0238">DNA-binding</keyword>
<dbReference type="PRINTS" id="PR00455">
    <property type="entry name" value="HTHTETR"/>
</dbReference>
<dbReference type="PANTHER" id="PTHR30055:SF234">
    <property type="entry name" value="HTH-TYPE TRANSCRIPTIONAL REGULATOR BETI"/>
    <property type="match status" value="1"/>
</dbReference>
<dbReference type="InterPro" id="IPR050109">
    <property type="entry name" value="HTH-type_TetR-like_transc_reg"/>
</dbReference>
<evidence type="ECO:0000256" key="2">
    <source>
        <dbReference type="ARBA" id="ARBA00023125"/>
    </source>
</evidence>
<dbReference type="EMBL" id="JAVDVW010000002">
    <property type="protein sequence ID" value="MDR7099809.1"/>
    <property type="molecule type" value="Genomic_DNA"/>
</dbReference>